<dbReference type="OrthoDB" id="23692at2"/>
<evidence type="ECO:0000313" key="4">
    <source>
        <dbReference type="Proteomes" id="UP000239297"/>
    </source>
</evidence>
<dbReference type="PANTHER" id="PTHR45138:SF9">
    <property type="entry name" value="DIGUANYLATE CYCLASE DGCM-RELATED"/>
    <property type="match status" value="1"/>
</dbReference>
<dbReference type="CDD" id="cd01949">
    <property type="entry name" value="GGDEF"/>
    <property type="match status" value="1"/>
</dbReference>
<evidence type="ECO:0000313" key="3">
    <source>
        <dbReference type="EMBL" id="PPB48868.1"/>
    </source>
</evidence>
<feature type="domain" description="GGDEF" evidence="2">
    <location>
        <begin position="250"/>
        <end position="381"/>
    </location>
</feature>
<dbReference type="AlphaFoldDB" id="A0A2S5IWB9"/>
<dbReference type="GO" id="GO:0052621">
    <property type="term" value="F:diguanylate cyclase activity"/>
    <property type="evidence" value="ECO:0007669"/>
    <property type="project" value="TreeGrafter"/>
</dbReference>
<dbReference type="InterPro" id="IPR043128">
    <property type="entry name" value="Rev_trsase/Diguanyl_cyclase"/>
</dbReference>
<keyword evidence="1" id="KW-0472">Membrane</keyword>
<dbReference type="EMBL" id="PRKW01000004">
    <property type="protein sequence ID" value="PPB48868.1"/>
    <property type="molecule type" value="Genomic_DNA"/>
</dbReference>
<accession>A0A2S5IWB9</accession>
<sequence>MTLDITTLRVAFGAVAITLLVLFYTVAFRQTRSAYSAWWCAAILFFCAGSSLYLFDGTQHQIWANPAANTLSVLGTVSVWAGARTLRAGRPGRLQLAAGPLLTLLASALDSPATNTWSGGAVFLGMMSLAIGLASWELWRLPSSYSRVQAPLATASGVVAVLYLVRCIAFVAGGPDGSVFSTFFDSSITVLVTLVLLVIVSFSAAALSAEQIAADLRMRADRDALTGLLNRAGFLDLAHLHVDRLARTERPGALVLADLDFFKTINDTHGHAAGDSVLRAFARSCSETVRATDLVGRYGGEEFIFLLPGASVSRAEDITRDISLALRVHPAPGGFVMPTVSYGISSIEASGYDLDAAIAAADRALYEAKAGGRDRSVRALGPTHGTLDGSP</sequence>
<dbReference type="GO" id="GO:0005886">
    <property type="term" value="C:plasma membrane"/>
    <property type="evidence" value="ECO:0007669"/>
    <property type="project" value="TreeGrafter"/>
</dbReference>
<keyword evidence="4" id="KW-1185">Reference proteome</keyword>
<dbReference type="InterPro" id="IPR050469">
    <property type="entry name" value="Diguanylate_Cyclase"/>
</dbReference>
<dbReference type="SUPFAM" id="SSF55073">
    <property type="entry name" value="Nucleotide cyclase"/>
    <property type="match status" value="1"/>
</dbReference>
<comment type="caution">
    <text evidence="3">The sequence shown here is derived from an EMBL/GenBank/DDBJ whole genome shotgun (WGS) entry which is preliminary data.</text>
</comment>
<dbReference type="GO" id="GO:1902201">
    <property type="term" value="P:negative regulation of bacterial-type flagellum-dependent cell motility"/>
    <property type="evidence" value="ECO:0007669"/>
    <property type="project" value="TreeGrafter"/>
</dbReference>
<evidence type="ECO:0000259" key="2">
    <source>
        <dbReference type="PROSITE" id="PS50887"/>
    </source>
</evidence>
<keyword evidence="1" id="KW-0812">Transmembrane</keyword>
<dbReference type="Pfam" id="PF00990">
    <property type="entry name" value="GGDEF"/>
    <property type="match status" value="1"/>
</dbReference>
<dbReference type="PANTHER" id="PTHR45138">
    <property type="entry name" value="REGULATORY COMPONENTS OF SENSORY TRANSDUCTION SYSTEM"/>
    <property type="match status" value="1"/>
</dbReference>
<gene>
    <name evidence="3" type="ORF">C4K88_08995</name>
</gene>
<feature type="transmembrane region" description="Helical" evidence="1">
    <location>
        <begin position="151"/>
        <end position="174"/>
    </location>
</feature>
<dbReference type="GO" id="GO:0043709">
    <property type="term" value="P:cell adhesion involved in single-species biofilm formation"/>
    <property type="evidence" value="ECO:0007669"/>
    <property type="project" value="TreeGrafter"/>
</dbReference>
<dbReference type="InterPro" id="IPR000160">
    <property type="entry name" value="GGDEF_dom"/>
</dbReference>
<organism evidence="3 4">
    <name type="scientific">Arthrobacter pityocampae</name>
    <dbReference type="NCBI Taxonomy" id="547334"/>
    <lineage>
        <taxon>Bacteria</taxon>
        <taxon>Bacillati</taxon>
        <taxon>Actinomycetota</taxon>
        <taxon>Actinomycetes</taxon>
        <taxon>Micrococcales</taxon>
        <taxon>Micrococcaceae</taxon>
        <taxon>Arthrobacter</taxon>
    </lineage>
</organism>
<proteinExistence type="predicted"/>
<name>A0A2S5IWB9_9MICC</name>
<dbReference type="RefSeq" id="WP_104121325.1">
    <property type="nucleotide sequence ID" value="NZ_PRKW01000004.1"/>
</dbReference>
<feature type="transmembrane region" description="Helical" evidence="1">
    <location>
        <begin position="117"/>
        <end position="139"/>
    </location>
</feature>
<dbReference type="PROSITE" id="PS50887">
    <property type="entry name" value="GGDEF"/>
    <property type="match status" value="1"/>
</dbReference>
<feature type="transmembrane region" description="Helical" evidence="1">
    <location>
        <begin position="35"/>
        <end position="55"/>
    </location>
</feature>
<evidence type="ECO:0000256" key="1">
    <source>
        <dbReference type="SAM" id="Phobius"/>
    </source>
</evidence>
<dbReference type="InterPro" id="IPR029787">
    <property type="entry name" value="Nucleotide_cyclase"/>
</dbReference>
<reference evidence="3 4" key="1">
    <citation type="journal article" date="2014" name="Int. J. Syst. Evol. Microbiol.">
        <title>Arthrobacter pityocampae sp. nov., isolated from Thaumetopoea pityocampa (Lep., Thaumetopoeidae).</title>
        <authorList>
            <person name="Ince I.A."/>
            <person name="Demirbag Z."/>
            <person name="Kati H."/>
        </authorList>
    </citation>
    <scope>NUCLEOTIDE SEQUENCE [LARGE SCALE GENOMIC DNA]</scope>
    <source>
        <strain evidence="3 4">Tp2</strain>
    </source>
</reference>
<protein>
    <submittedName>
        <fullName evidence="3">GGDEF domain-containing protein</fullName>
    </submittedName>
</protein>
<dbReference type="NCBIfam" id="TIGR00254">
    <property type="entry name" value="GGDEF"/>
    <property type="match status" value="1"/>
</dbReference>
<keyword evidence="1" id="KW-1133">Transmembrane helix</keyword>
<dbReference type="FunFam" id="3.30.70.270:FF:000001">
    <property type="entry name" value="Diguanylate cyclase domain protein"/>
    <property type="match status" value="1"/>
</dbReference>
<dbReference type="Proteomes" id="UP000239297">
    <property type="component" value="Unassembled WGS sequence"/>
</dbReference>
<feature type="transmembrane region" description="Helical" evidence="1">
    <location>
        <begin position="186"/>
        <end position="209"/>
    </location>
</feature>
<feature type="transmembrane region" description="Helical" evidence="1">
    <location>
        <begin position="6"/>
        <end position="28"/>
    </location>
</feature>
<dbReference type="SMART" id="SM00267">
    <property type="entry name" value="GGDEF"/>
    <property type="match status" value="1"/>
</dbReference>
<dbReference type="Gene3D" id="3.30.70.270">
    <property type="match status" value="1"/>
</dbReference>